<dbReference type="InterPro" id="IPR000866">
    <property type="entry name" value="AhpC/TSA"/>
</dbReference>
<dbReference type="InterPro" id="IPR036249">
    <property type="entry name" value="Thioredoxin-like_sf"/>
</dbReference>
<proteinExistence type="predicted"/>
<dbReference type="SUPFAM" id="SSF52833">
    <property type="entry name" value="Thioredoxin-like"/>
    <property type="match status" value="1"/>
</dbReference>
<evidence type="ECO:0000313" key="3">
    <source>
        <dbReference type="Proteomes" id="UP001560573"/>
    </source>
</evidence>
<reference evidence="2 3" key="1">
    <citation type="submission" date="2023-07" db="EMBL/GenBank/DDBJ databases">
        <authorList>
            <person name="Lian W.-H."/>
        </authorList>
    </citation>
    <scope>NUCLEOTIDE SEQUENCE [LARGE SCALE GENOMIC DNA]</scope>
    <source>
        <strain evidence="2 3">SYSU DXS3180</strain>
    </source>
</reference>
<dbReference type="InterPro" id="IPR033395">
    <property type="entry name" value="DUF5106"/>
</dbReference>
<comment type="caution">
    <text evidence="2">The sequence shown here is derived from an EMBL/GenBank/DDBJ whole genome shotgun (WGS) entry which is preliminary data.</text>
</comment>
<dbReference type="Pfam" id="PF00578">
    <property type="entry name" value="AhpC-TSA"/>
    <property type="match status" value="1"/>
</dbReference>
<dbReference type="Gene3D" id="3.40.30.10">
    <property type="entry name" value="Glutaredoxin"/>
    <property type="match status" value="1"/>
</dbReference>
<evidence type="ECO:0000259" key="1">
    <source>
        <dbReference type="PROSITE" id="PS51352"/>
    </source>
</evidence>
<dbReference type="Pfam" id="PF14289">
    <property type="entry name" value="DUF4369"/>
    <property type="match status" value="1"/>
</dbReference>
<dbReference type="Pfam" id="PF17127">
    <property type="entry name" value="DUF5106"/>
    <property type="match status" value="1"/>
</dbReference>
<dbReference type="RefSeq" id="WP_369331707.1">
    <property type="nucleotide sequence ID" value="NZ_JAULBC010000008.1"/>
</dbReference>
<name>A0ABV3ZKD5_9BACT</name>
<keyword evidence="3" id="KW-1185">Reference proteome</keyword>
<protein>
    <submittedName>
        <fullName evidence="2">DUF5106 domain-containing protein</fullName>
    </submittedName>
</protein>
<dbReference type="Proteomes" id="UP001560573">
    <property type="component" value="Unassembled WGS sequence"/>
</dbReference>
<gene>
    <name evidence="2" type="ORF">QTN47_22475</name>
</gene>
<accession>A0ABV3ZKD5</accession>
<feature type="domain" description="Thioredoxin" evidence="1">
    <location>
        <begin position="337"/>
        <end position="496"/>
    </location>
</feature>
<dbReference type="PROSITE" id="PS51352">
    <property type="entry name" value="THIOREDOXIN_2"/>
    <property type="match status" value="1"/>
</dbReference>
<sequence length="497" mass="57362">MKHLLFIILCIPILQLPAQKTTKPAANAATATSGYNINVTVAPFKKCWLYMGCYYGKYKNLVDSVFVNENGSGTFKGKEKLPGGIYFMVSPSHTLLFDFLMDNKQQFSIKADTTRQDAVVITGSDENSLFQEYTQHLATKVPHLQQLQKELKDAKTKQDSTRIQDELTKGNKELNDYRDQIAKEHPDAMLTLFFNSMKRPEVPAAPKLSNGSIDSLYPARYMKEHYWDDVPFNDDRLLRTPFFDPKVDEYYKYYVSPEPDSVIAEVNYMLLYARESKDMFKYLLGKFTDKYINPEIMGQDKVFVFLFNNYFSKGDTTWLNAKQKEYIFNRAYSLMANQIGEQGAQLDLTDTSGKASPLYGVKAPFTFLVFWDPHCGHCKEQVPKVDSAYEASWKAMGVKVYAVNTDEQLLKDGKDLDKAIQDWKVFIREHNLNGWVHVYQPPKQRQQEVASNKAGFRQLYDVFQTPTMYLLDDQKRIIAKKLSLEQFTDLMKAKLKK</sequence>
<organism evidence="2 3">
    <name type="scientific">Danxiaibacter flavus</name>
    <dbReference type="NCBI Taxonomy" id="3049108"/>
    <lineage>
        <taxon>Bacteria</taxon>
        <taxon>Pseudomonadati</taxon>
        <taxon>Bacteroidota</taxon>
        <taxon>Chitinophagia</taxon>
        <taxon>Chitinophagales</taxon>
        <taxon>Chitinophagaceae</taxon>
        <taxon>Danxiaibacter</taxon>
    </lineage>
</organism>
<dbReference type="InterPro" id="IPR013766">
    <property type="entry name" value="Thioredoxin_domain"/>
</dbReference>
<dbReference type="EMBL" id="JAULBC010000008">
    <property type="protein sequence ID" value="MEX6690293.1"/>
    <property type="molecule type" value="Genomic_DNA"/>
</dbReference>
<dbReference type="InterPro" id="IPR025380">
    <property type="entry name" value="DUF4369"/>
</dbReference>
<evidence type="ECO:0000313" key="2">
    <source>
        <dbReference type="EMBL" id="MEX6690293.1"/>
    </source>
</evidence>
<dbReference type="CDD" id="cd02966">
    <property type="entry name" value="TlpA_like_family"/>
    <property type="match status" value="1"/>
</dbReference>